<accession>A0A1H6L8W0</accession>
<keyword evidence="2" id="KW-1185">Reference proteome</keyword>
<dbReference type="EMBL" id="LT629973">
    <property type="protein sequence ID" value="SEH80942.1"/>
    <property type="molecule type" value="Genomic_DNA"/>
</dbReference>
<dbReference type="KEGG" id="agl:PYTT_0913"/>
<name>A0A1H6L8W0_9BACT</name>
<evidence type="ECO:0000313" key="2">
    <source>
        <dbReference type="Proteomes" id="UP000176204"/>
    </source>
</evidence>
<dbReference type="AlphaFoldDB" id="A0A1H6L8W0"/>
<sequence length="485" mass="53756">MLMRFAGLLCCGVCAVQAQEPGAPAVPDALPVVEGAPADARPVAAEGGAEKSKEARVISSSRQFVVIAQDALVAGALAMKAEEMRSTLQKMLGIGKDWKHTITIRLQGNSSDPSAPNPIRTRINIIAGEPNYQIRVYIGGGVDVDKLCSSIITMLLYERTLRNVSIEAFPGQVELPEWLVVGVEQAVQWHAGKVDRSVYQALFARSEMLSLEQILAEKNPARLDAVSRMVYDSSCGVLMLCLLNQKGGKEALVHLLDQAVLGEGSPEELIKRNFHALNLTENSLHKWWALQLAMMATPTATECLTPLETEKRFAEALMLVRTDPATRVPVPVSFDNIQEVVKIPDYREQLSRNLDQMVHLSVRCFPAYRQIIIRYCQLMMQVQKGLSTKEAVQELGPLIEYREAFVSASTRARDYLDWLEITYLGGKSGTFSSYMSTMDLLRKGKEETPTKMSRYLDDIEALHLLPADAPTPPSIRSLLSRDEQK</sequence>
<proteinExistence type="predicted"/>
<dbReference type="RefSeq" id="WP_067774655.1">
    <property type="nucleotide sequence ID" value="NZ_JACVVN010000001.1"/>
</dbReference>
<dbReference type="Proteomes" id="UP000176204">
    <property type="component" value="Chromosome I"/>
</dbReference>
<gene>
    <name evidence="1" type="ORF">PYTT_0913</name>
</gene>
<protein>
    <submittedName>
        <fullName evidence="1">Uncharacterized protein</fullName>
    </submittedName>
</protein>
<organism evidence="1 2">
    <name type="scientific">Akkermansia glycaniphila</name>
    <dbReference type="NCBI Taxonomy" id="1679444"/>
    <lineage>
        <taxon>Bacteria</taxon>
        <taxon>Pseudomonadati</taxon>
        <taxon>Verrucomicrobiota</taxon>
        <taxon>Verrucomicrobiia</taxon>
        <taxon>Verrucomicrobiales</taxon>
        <taxon>Akkermansiaceae</taxon>
        <taxon>Akkermansia</taxon>
    </lineage>
</organism>
<reference evidence="2" key="1">
    <citation type="submission" date="2016-09" db="EMBL/GenBank/DDBJ databases">
        <authorList>
            <person name="Koehorst J."/>
        </authorList>
    </citation>
    <scope>NUCLEOTIDE SEQUENCE [LARGE SCALE GENOMIC DNA]</scope>
</reference>
<dbReference type="STRING" id="1679444.PYTT_0913"/>
<dbReference type="OrthoDB" id="199605at2"/>
<evidence type="ECO:0000313" key="1">
    <source>
        <dbReference type="EMBL" id="SEH80942.1"/>
    </source>
</evidence>